<feature type="transmembrane region" description="Helical" evidence="2">
    <location>
        <begin position="35"/>
        <end position="56"/>
    </location>
</feature>
<protein>
    <recommendedName>
        <fullName evidence="5">Short C-terminal domain-containing protein</fullName>
    </recommendedName>
</protein>
<evidence type="ECO:0000256" key="1">
    <source>
        <dbReference type="SAM" id="MobiDB-lite"/>
    </source>
</evidence>
<name>A0A1M6J8U9_9FIRM</name>
<sequence>MAGKNKKSGSLIGTIIAIYILITVLRNLTGANLNIRVGNFIIPLIIGIILISRIISSASRFSRQSKSDFDSRKSDSRYNFAETAKSLLEGPEKADKVNEPKLKNKKPSRNKPFEGRKKKDSEIIEIDETDHYAKQYRNLYESGILTKEEFKDRINKLKR</sequence>
<keyword evidence="2" id="KW-1133">Transmembrane helix</keyword>
<evidence type="ECO:0000313" key="4">
    <source>
        <dbReference type="Proteomes" id="UP000184052"/>
    </source>
</evidence>
<feature type="region of interest" description="Disordered" evidence="1">
    <location>
        <begin position="84"/>
        <end position="120"/>
    </location>
</feature>
<reference evidence="3 4" key="1">
    <citation type="submission" date="2016-11" db="EMBL/GenBank/DDBJ databases">
        <authorList>
            <person name="Jaros S."/>
            <person name="Januszkiewicz K."/>
            <person name="Wedrychowicz H."/>
        </authorList>
    </citation>
    <scope>NUCLEOTIDE SEQUENCE [LARGE SCALE GENOMIC DNA]</scope>
    <source>
        <strain evidence="3 4">DSM 17477</strain>
    </source>
</reference>
<feature type="compositionally biased region" description="Basic and acidic residues" evidence="1">
    <location>
        <begin position="111"/>
        <end position="120"/>
    </location>
</feature>
<dbReference type="RefSeq" id="WP_073049960.1">
    <property type="nucleotide sequence ID" value="NZ_FQZL01000020.1"/>
</dbReference>
<proteinExistence type="predicted"/>
<dbReference type="EMBL" id="FQZL01000020">
    <property type="protein sequence ID" value="SHJ43097.1"/>
    <property type="molecule type" value="Genomic_DNA"/>
</dbReference>
<organism evidence="3 4">
    <name type="scientific">Dethiosulfatibacter aminovorans DSM 17477</name>
    <dbReference type="NCBI Taxonomy" id="1121476"/>
    <lineage>
        <taxon>Bacteria</taxon>
        <taxon>Bacillati</taxon>
        <taxon>Bacillota</taxon>
        <taxon>Tissierellia</taxon>
        <taxon>Dethiosulfatibacter</taxon>
    </lineage>
</organism>
<keyword evidence="2" id="KW-0472">Membrane</keyword>
<keyword evidence="4" id="KW-1185">Reference proteome</keyword>
<evidence type="ECO:0008006" key="5">
    <source>
        <dbReference type="Google" id="ProtNLM"/>
    </source>
</evidence>
<keyword evidence="2" id="KW-0812">Transmembrane</keyword>
<evidence type="ECO:0000313" key="3">
    <source>
        <dbReference type="EMBL" id="SHJ43097.1"/>
    </source>
</evidence>
<evidence type="ECO:0000256" key="2">
    <source>
        <dbReference type="SAM" id="Phobius"/>
    </source>
</evidence>
<accession>A0A1M6J8U9</accession>
<feature type="compositionally biased region" description="Basic and acidic residues" evidence="1">
    <location>
        <begin position="90"/>
        <end position="102"/>
    </location>
</feature>
<dbReference type="AlphaFoldDB" id="A0A1M6J8U9"/>
<dbReference type="STRING" id="1121476.SAMN02745751_02549"/>
<dbReference type="Proteomes" id="UP000184052">
    <property type="component" value="Unassembled WGS sequence"/>
</dbReference>
<feature type="transmembrane region" description="Helical" evidence="2">
    <location>
        <begin position="12"/>
        <end position="29"/>
    </location>
</feature>
<gene>
    <name evidence="3" type="ORF">SAMN02745751_02549</name>
</gene>